<dbReference type="Proteomes" id="UP000252118">
    <property type="component" value="Unassembled WGS sequence"/>
</dbReference>
<feature type="compositionally biased region" description="Polar residues" evidence="1">
    <location>
        <begin position="1"/>
        <end position="10"/>
    </location>
</feature>
<dbReference type="NCBIfam" id="NF041669">
    <property type="entry name" value="GvpT"/>
    <property type="match status" value="1"/>
</dbReference>
<dbReference type="AlphaFoldDB" id="A0A366ER90"/>
<dbReference type="InterPro" id="IPR049646">
    <property type="entry name" value="GvpT/GvpP-like"/>
</dbReference>
<feature type="region of interest" description="Disordered" evidence="1">
    <location>
        <begin position="1"/>
        <end position="30"/>
    </location>
</feature>
<reference evidence="2 3" key="1">
    <citation type="submission" date="2018-06" db="EMBL/GenBank/DDBJ databases">
        <title>Freshwater and sediment microbial communities from various areas in North America, analyzing microbe dynamics in response to fracking.</title>
        <authorList>
            <person name="Lamendella R."/>
        </authorList>
    </citation>
    <scope>NUCLEOTIDE SEQUENCE [LARGE SCALE GENOMIC DNA]</scope>
    <source>
        <strain evidence="2 3">97B</strain>
    </source>
</reference>
<evidence type="ECO:0000313" key="2">
    <source>
        <dbReference type="EMBL" id="RBP04917.1"/>
    </source>
</evidence>
<dbReference type="EMBL" id="QNRJ01000005">
    <property type="protein sequence ID" value="RBP04917.1"/>
    <property type="molecule type" value="Genomic_DNA"/>
</dbReference>
<evidence type="ECO:0000313" key="3">
    <source>
        <dbReference type="Proteomes" id="UP000252118"/>
    </source>
</evidence>
<accession>A0A366ER90</accession>
<gene>
    <name evidence="2" type="ORF">DET59_105207</name>
</gene>
<dbReference type="RefSeq" id="WP_113969338.1">
    <property type="nucleotide sequence ID" value="NZ_QNRJ01000005.1"/>
</dbReference>
<evidence type="ECO:0008006" key="4">
    <source>
        <dbReference type="Google" id="ProtNLM"/>
    </source>
</evidence>
<dbReference type="OrthoDB" id="2940430at2"/>
<sequence>MAETKSSQQVEEPKSTEENEEQTAGNRQSMNYAIIGGVVGAGIGLLSNPGTGKKVVDSFGKSEVMKAASKELRRSAQEFLTEQAIITLRQSATGYMSRLEGGLLAPKKKKEEAPENTDAKAGSDENSSNQSEELEEIKEENKNLNERLERIEEMLNSLVESKK</sequence>
<organism evidence="2 3">
    <name type="scientific">Rossellomorea aquimaris</name>
    <dbReference type="NCBI Taxonomy" id="189382"/>
    <lineage>
        <taxon>Bacteria</taxon>
        <taxon>Bacillati</taxon>
        <taxon>Bacillota</taxon>
        <taxon>Bacilli</taxon>
        <taxon>Bacillales</taxon>
        <taxon>Bacillaceae</taxon>
        <taxon>Rossellomorea</taxon>
    </lineage>
</organism>
<protein>
    <recommendedName>
        <fullName evidence="4">Gas vesicle protein GvpP</fullName>
    </recommendedName>
</protein>
<comment type="caution">
    <text evidence="2">The sequence shown here is derived from an EMBL/GenBank/DDBJ whole genome shotgun (WGS) entry which is preliminary data.</text>
</comment>
<proteinExistence type="predicted"/>
<feature type="region of interest" description="Disordered" evidence="1">
    <location>
        <begin position="102"/>
        <end position="141"/>
    </location>
</feature>
<evidence type="ECO:0000256" key="1">
    <source>
        <dbReference type="SAM" id="MobiDB-lite"/>
    </source>
</evidence>
<name>A0A366ER90_9BACI</name>
<feature type="compositionally biased region" description="Basic and acidic residues" evidence="1">
    <location>
        <begin position="109"/>
        <end position="123"/>
    </location>
</feature>